<comment type="caution">
    <text evidence="2">The sequence shown here is derived from an EMBL/GenBank/DDBJ whole genome shotgun (WGS) entry which is preliminary data.</text>
</comment>
<feature type="region of interest" description="Disordered" evidence="1">
    <location>
        <begin position="81"/>
        <end position="104"/>
    </location>
</feature>
<dbReference type="EMBL" id="CAMGYJ010000002">
    <property type="protein sequence ID" value="CAI0380929.1"/>
    <property type="molecule type" value="Genomic_DNA"/>
</dbReference>
<reference evidence="2" key="1">
    <citation type="submission" date="2022-08" db="EMBL/GenBank/DDBJ databases">
        <authorList>
            <person name="Gutierrez-Valencia J."/>
        </authorList>
    </citation>
    <scope>NUCLEOTIDE SEQUENCE</scope>
</reference>
<dbReference type="AlphaFoldDB" id="A0AAV0H7H4"/>
<evidence type="ECO:0000313" key="3">
    <source>
        <dbReference type="Proteomes" id="UP001154282"/>
    </source>
</evidence>
<sequence length="198" mass="21658">MDEDNKSPACVPDKIGETTLFSVEKSTLGIDPSGKMEDSSPSVSDIHANDMNGSHENTVAAEDKSGYKNLGRRQIAEVETVGPTKDAREGKNLSIKRAKSGGDPDKDRLIANLKTLQDYLCSFTSQGLTVANISARTFPQTLDWLHGYPFQSICRDFPPVSKLLSLAIDPSSVLSKKFHQCPMKTIGSQLKIELLEKM</sequence>
<dbReference type="Proteomes" id="UP001154282">
    <property type="component" value="Unassembled WGS sequence"/>
</dbReference>
<evidence type="ECO:0000313" key="2">
    <source>
        <dbReference type="EMBL" id="CAI0380929.1"/>
    </source>
</evidence>
<protein>
    <submittedName>
        <fullName evidence="2">Uncharacterized protein</fullName>
    </submittedName>
</protein>
<accession>A0AAV0H7H4</accession>
<evidence type="ECO:0000256" key="1">
    <source>
        <dbReference type="SAM" id="MobiDB-lite"/>
    </source>
</evidence>
<name>A0AAV0H7H4_9ROSI</name>
<feature type="region of interest" description="Disordered" evidence="1">
    <location>
        <begin position="27"/>
        <end position="68"/>
    </location>
</feature>
<gene>
    <name evidence="2" type="ORF">LITE_LOCUS2894</name>
</gene>
<dbReference type="PANTHER" id="PTHR33477:SF2">
    <property type="entry name" value="2-PHOSPHOGLYCERATE KINASE"/>
    <property type="match status" value="1"/>
</dbReference>
<keyword evidence="3" id="KW-1185">Reference proteome</keyword>
<proteinExistence type="predicted"/>
<organism evidence="2 3">
    <name type="scientific">Linum tenue</name>
    <dbReference type="NCBI Taxonomy" id="586396"/>
    <lineage>
        <taxon>Eukaryota</taxon>
        <taxon>Viridiplantae</taxon>
        <taxon>Streptophyta</taxon>
        <taxon>Embryophyta</taxon>
        <taxon>Tracheophyta</taxon>
        <taxon>Spermatophyta</taxon>
        <taxon>Magnoliopsida</taxon>
        <taxon>eudicotyledons</taxon>
        <taxon>Gunneridae</taxon>
        <taxon>Pentapetalae</taxon>
        <taxon>rosids</taxon>
        <taxon>fabids</taxon>
        <taxon>Malpighiales</taxon>
        <taxon>Linaceae</taxon>
        <taxon>Linum</taxon>
    </lineage>
</organism>
<dbReference type="PANTHER" id="PTHR33477">
    <property type="entry name" value="P-LOOP NTPASE DOMAIN-CONTAINING PROTEIN LPA1 HOMOLOG 1"/>
    <property type="match status" value="1"/>
</dbReference>